<sequence length="112" mass="12515">MRVYSREELIDLCFQKAELENPLEYLDSIRDSAILALTNLTVDLLNLQILNAMPGGNNESLQAHSLDDSQLNVGDNVLESIHLRTPTGLLAHNLNSSQDLKLYKNISQKTLP</sequence>
<evidence type="ECO:0000313" key="2">
    <source>
        <dbReference type="WBParaSite" id="nRc.2.0.1.t39472-RA"/>
    </source>
</evidence>
<protein>
    <submittedName>
        <fullName evidence="2">Uncharacterized protein</fullName>
    </submittedName>
</protein>
<dbReference type="WBParaSite" id="nRc.2.0.1.t39472-RA">
    <property type="protein sequence ID" value="nRc.2.0.1.t39472-RA"/>
    <property type="gene ID" value="nRc.2.0.1.g39472"/>
</dbReference>
<dbReference type="Proteomes" id="UP000887565">
    <property type="component" value="Unplaced"/>
</dbReference>
<proteinExistence type="predicted"/>
<accession>A0A915KP08</accession>
<dbReference type="AlphaFoldDB" id="A0A915KP08"/>
<evidence type="ECO:0000313" key="1">
    <source>
        <dbReference type="Proteomes" id="UP000887565"/>
    </source>
</evidence>
<name>A0A915KP08_ROMCU</name>
<reference evidence="2" key="1">
    <citation type="submission" date="2022-11" db="UniProtKB">
        <authorList>
            <consortium name="WormBaseParasite"/>
        </authorList>
    </citation>
    <scope>IDENTIFICATION</scope>
</reference>
<organism evidence="1 2">
    <name type="scientific">Romanomermis culicivorax</name>
    <name type="common">Nematode worm</name>
    <dbReference type="NCBI Taxonomy" id="13658"/>
    <lineage>
        <taxon>Eukaryota</taxon>
        <taxon>Metazoa</taxon>
        <taxon>Ecdysozoa</taxon>
        <taxon>Nematoda</taxon>
        <taxon>Enoplea</taxon>
        <taxon>Dorylaimia</taxon>
        <taxon>Mermithida</taxon>
        <taxon>Mermithoidea</taxon>
        <taxon>Mermithidae</taxon>
        <taxon>Romanomermis</taxon>
    </lineage>
</organism>
<keyword evidence="1" id="KW-1185">Reference proteome</keyword>